<evidence type="ECO:0000256" key="1">
    <source>
        <dbReference type="SAM" id="MobiDB-lite"/>
    </source>
</evidence>
<dbReference type="RefSeq" id="WP_114623970.1">
    <property type="nucleotide sequence ID" value="NZ_QQNA01000092.1"/>
</dbReference>
<organism evidence="2 3">
    <name type="scientific">Streptomyces corynorhini</name>
    <dbReference type="NCBI Taxonomy" id="2282652"/>
    <lineage>
        <taxon>Bacteria</taxon>
        <taxon>Bacillati</taxon>
        <taxon>Actinomycetota</taxon>
        <taxon>Actinomycetes</taxon>
        <taxon>Kitasatosporales</taxon>
        <taxon>Streptomycetaceae</taxon>
        <taxon>Streptomyces</taxon>
    </lineage>
</organism>
<feature type="region of interest" description="Disordered" evidence="1">
    <location>
        <begin position="1"/>
        <end position="24"/>
    </location>
</feature>
<reference evidence="2 3" key="1">
    <citation type="submission" date="2018-07" db="EMBL/GenBank/DDBJ databases">
        <title>Streptomyces species from bats.</title>
        <authorList>
            <person name="Dunlap C."/>
        </authorList>
    </citation>
    <scope>NUCLEOTIDE SEQUENCE [LARGE SCALE GENOMIC DNA]</scope>
    <source>
        <strain evidence="2 3">AC230</strain>
    </source>
</reference>
<dbReference type="EMBL" id="QQNA01000092">
    <property type="protein sequence ID" value="RDG37698.1"/>
    <property type="molecule type" value="Genomic_DNA"/>
</dbReference>
<keyword evidence="3" id="KW-1185">Reference proteome</keyword>
<evidence type="ECO:0000313" key="2">
    <source>
        <dbReference type="EMBL" id="RDG37698.1"/>
    </source>
</evidence>
<accession>A0A370B7B8</accession>
<evidence type="ECO:0000313" key="3">
    <source>
        <dbReference type="Proteomes" id="UP000253741"/>
    </source>
</evidence>
<sequence>MNQKATTALLPDGKKLEERGGSLEDSPSFCKLLVDKSLTVFITTYQADEYYDPMDPKEAHRFSNRAKMKDIPAEWEGAIGDNYSTITTKCTGPSAKYVVTEISAKAGDDDTSQRRKDIQDFATEFTSGVKKKIGCTQ</sequence>
<evidence type="ECO:0008006" key="4">
    <source>
        <dbReference type="Google" id="ProtNLM"/>
    </source>
</evidence>
<protein>
    <recommendedName>
        <fullName evidence="4">DUF3558 domain-containing protein</fullName>
    </recommendedName>
</protein>
<proteinExistence type="predicted"/>
<dbReference type="OrthoDB" id="4337996at2"/>
<gene>
    <name evidence="2" type="ORF">DVH02_13095</name>
</gene>
<name>A0A370B7B8_9ACTN</name>
<feature type="compositionally biased region" description="Basic and acidic residues" evidence="1">
    <location>
        <begin position="12"/>
        <end position="22"/>
    </location>
</feature>
<dbReference type="AlphaFoldDB" id="A0A370B7B8"/>
<dbReference type="Proteomes" id="UP000253741">
    <property type="component" value="Unassembled WGS sequence"/>
</dbReference>
<comment type="caution">
    <text evidence="2">The sequence shown here is derived from an EMBL/GenBank/DDBJ whole genome shotgun (WGS) entry which is preliminary data.</text>
</comment>